<feature type="domain" description="AB hydrolase-1" evidence="1">
    <location>
        <begin position="21"/>
        <end position="252"/>
    </location>
</feature>
<dbReference type="PANTHER" id="PTHR43433">
    <property type="entry name" value="HYDROLASE, ALPHA/BETA FOLD FAMILY PROTEIN"/>
    <property type="match status" value="1"/>
</dbReference>
<comment type="caution">
    <text evidence="2">The sequence shown here is derived from an EMBL/GenBank/DDBJ whole genome shotgun (WGS) entry which is preliminary data.</text>
</comment>
<dbReference type="Gene3D" id="3.40.50.1820">
    <property type="entry name" value="alpha/beta hydrolase"/>
    <property type="match status" value="1"/>
</dbReference>
<dbReference type="InterPro" id="IPR050471">
    <property type="entry name" value="AB_hydrolase"/>
</dbReference>
<protein>
    <submittedName>
        <fullName evidence="2">Alpha/beta fold hydrolase</fullName>
    </submittedName>
</protein>
<dbReference type="SUPFAM" id="SSF53474">
    <property type="entry name" value="alpha/beta-Hydrolases"/>
    <property type="match status" value="1"/>
</dbReference>
<dbReference type="Pfam" id="PF12697">
    <property type="entry name" value="Abhydrolase_6"/>
    <property type="match status" value="1"/>
</dbReference>
<proteinExistence type="predicted"/>
<dbReference type="PANTHER" id="PTHR43433:SF10">
    <property type="entry name" value="AB HYDROLASE-1 DOMAIN-CONTAINING PROTEIN"/>
    <property type="match status" value="1"/>
</dbReference>
<sequence>MEFTTGGVRLHYRDEGEGLPVLCLAGLTREGRDFDTLTGLGLRLIRLDSRGRGLSDWTPPYTVPQEAADAVALLDHLGIGRAHVIGASRGGLLGMVMAAQGRVASLCLVDIGPVIERQGLARIGDYLGRTPTSLEAAAEALSRGPGFSDVPMARWRTEAERLFLRPDGSLGLNYDPALREAFLAAFDAPLPDLWPLYDLLPANLAVIRGAGSDLLSAETLLEMQRRRPDLIAAEVPGRGHMPFLDEPEAVEALRLWLQAAKTPVA</sequence>
<dbReference type="InterPro" id="IPR000073">
    <property type="entry name" value="AB_hydrolase_1"/>
</dbReference>
<evidence type="ECO:0000313" key="2">
    <source>
        <dbReference type="EMBL" id="NBZ86998.1"/>
    </source>
</evidence>
<reference evidence="2" key="1">
    <citation type="submission" date="2020-01" db="EMBL/GenBank/DDBJ databases">
        <authorList>
            <person name="Chen W.-M."/>
        </authorList>
    </citation>
    <scope>NUCLEOTIDE SEQUENCE</scope>
    <source>
        <strain evidence="2">CYK-10</strain>
    </source>
</reference>
<accession>A0AAE4Y715</accession>
<dbReference type="Proteomes" id="UP001193501">
    <property type="component" value="Unassembled WGS sequence"/>
</dbReference>
<dbReference type="RefSeq" id="WP_168773808.1">
    <property type="nucleotide sequence ID" value="NZ_JAABNR010000004.1"/>
</dbReference>
<dbReference type="GO" id="GO:0016787">
    <property type="term" value="F:hydrolase activity"/>
    <property type="evidence" value="ECO:0007669"/>
    <property type="project" value="UniProtKB-KW"/>
</dbReference>
<name>A0AAE4Y715_9RHOB</name>
<dbReference type="AlphaFoldDB" id="A0AAE4Y715"/>
<dbReference type="InterPro" id="IPR029058">
    <property type="entry name" value="AB_hydrolase_fold"/>
</dbReference>
<gene>
    <name evidence="2" type="ORF">GV832_05345</name>
</gene>
<dbReference type="EMBL" id="JAABNR010000004">
    <property type="protein sequence ID" value="NBZ86998.1"/>
    <property type="molecule type" value="Genomic_DNA"/>
</dbReference>
<keyword evidence="3" id="KW-1185">Reference proteome</keyword>
<organism evidence="2 3">
    <name type="scientific">Stagnihabitans tardus</name>
    <dbReference type="NCBI Taxonomy" id="2699202"/>
    <lineage>
        <taxon>Bacteria</taxon>
        <taxon>Pseudomonadati</taxon>
        <taxon>Pseudomonadota</taxon>
        <taxon>Alphaproteobacteria</taxon>
        <taxon>Rhodobacterales</taxon>
        <taxon>Paracoccaceae</taxon>
        <taxon>Stagnihabitans</taxon>
    </lineage>
</organism>
<evidence type="ECO:0000313" key="3">
    <source>
        <dbReference type="Proteomes" id="UP001193501"/>
    </source>
</evidence>
<keyword evidence="2" id="KW-0378">Hydrolase</keyword>
<evidence type="ECO:0000259" key="1">
    <source>
        <dbReference type="Pfam" id="PF12697"/>
    </source>
</evidence>